<evidence type="ECO:0000256" key="1">
    <source>
        <dbReference type="SAM" id="Phobius"/>
    </source>
</evidence>
<name>A0A4P8HTY5_9BURK</name>
<dbReference type="OrthoDB" id="5998965at2"/>
<dbReference type="RefSeq" id="WP_137316212.1">
    <property type="nucleotide sequence ID" value="NZ_CP040017.1"/>
</dbReference>
<evidence type="ECO:0000313" key="4">
    <source>
        <dbReference type="Proteomes" id="UP000298763"/>
    </source>
</evidence>
<protein>
    <submittedName>
        <fullName evidence="2">Uncharacterized protein</fullName>
    </submittedName>
</protein>
<proteinExistence type="predicted"/>
<dbReference type="EMBL" id="CP040017">
    <property type="protein sequence ID" value="QCP13427.1"/>
    <property type="molecule type" value="Genomic_DNA"/>
</dbReference>
<evidence type="ECO:0000313" key="5">
    <source>
        <dbReference type="Proteomes" id="UP000584325"/>
    </source>
</evidence>
<gene>
    <name evidence="3" type="ORF">FCL38_25560</name>
    <name evidence="2" type="ORF">FHS02_005540</name>
</gene>
<sequence>MTDVSLFRLYLLRAVYLLIGAGLLVQVWPSILSAEPGQDLMQGVVNCMLGALCVLALLGIRYPLRMLPLLLWELAWKTLWLVMVALPQWRAGTMDEGTAATAFACLVGVVVPLALPWRYLFERYLRAPGDRWRGPAAADRVQ</sequence>
<dbReference type="AlphaFoldDB" id="A0A4P8HTY5"/>
<reference evidence="3 4" key="1">
    <citation type="submission" date="2019-05" db="EMBL/GenBank/DDBJ databases">
        <title>Draft Genome Sequences of Six Type Strains of the Genus Massilia.</title>
        <authorList>
            <person name="Miess H."/>
            <person name="Frediansyhah A."/>
            <person name="Gross H."/>
        </authorList>
    </citation>
    <scope>NUCLEOTIDE SEQUENCE [LARGE SCALE GENOMIC DNA]</scope>
    <source>
        <strain evidence="3 4">DSMZ 26121</strain>
    </source>
</reference>
<dbReference type="Proteomes" id="UP000584325">
    <property type="component" value="Unassembled WGS sequence"/>
</dbReference>
<keyword evidence="1" id="KW-0472">Membrane</keyword>
<accession>A0A4P8HTY5</accession>
<dbReference type="Proteomes" id="UP000298763">
    <property type="component" value="Chromosome"/>
</dbReference>
<evidence type="ECO:0000313" key="2">
    <source>
        <dbReference type="EMBL" id="MBB3224675.1"/>
    </source>
</evidence>
<keyword evidence="4" id="KW-1185">Reference proteome</keyword>
<feature type="transmembrane region" description="Helical" evidence="1">
    <location>
        <begin position="98"/>
        <end position="121"/>
    </location>
</feature>
<feature type="transmembrane region" description="Helical" evidence="1">
    <location>
        <begin position="67"/>
        <end position="86"/>
    </location>
</feature>
<keyword evidence="1" id="KW-0812">Transmembrane</keyword>
<evidence type="ECO:0000313" key="3">
    <source>
        <dbReference type="EMBL" id="QCP13427.1"/>
    </source>
</evidence>
<dbReference type="EMBL" id="JACHXS010000013">
    <property type="protein sequence ID" value="MBB3224675.1"/>
    <property type="molecule type" value="Genomic_DNA"/>
</dbReference>
<keyword evidence="1" id="KW-1133">Transmembrane helix</keyword>
<reference evidence="2 5" key="2">
    <citation type="submission" date="2020-08" db="EMBL/GenBank/DDBJ databases">
        <title>Genomic Encyclopedia of Type Strains, Phase III (KMG-III): the genomes of soil and plant-associated and newly described type strains.</title>
        <authorList>
            <person name="Whitman W."/>
        </authorList>
    </citation>
    <scope>NUCLEOTIDE SEQUENCE [LARGE SCALE GENOMIC DNA]</scope>
    <source>
        <strain evidence="2 5">CECT 7753</strain>
    </source>
</reference>
<feature type="transmembrane region" description="Helical" evidence="1">
    <location>
        <begin position="40"/>
        <end position="60"/>
    </location>
</feature>
<organism evidence="2 5">
    <name type="scientific">Pseudoduganella umbonata</name>
    <dbReference type="NCBI Taxonomy" id="864828"/>
    <lineage>
        <taxon>Bacteria</taxon>
        <taxon>Pseudomonadati</taxon>
        <taxon>Pseudomonadota</taxon>
        <taxon>Betaproteobacteria</taxon>
        <taxon>Burkholderiales</taxon>
        <taxon>Oxalobacteraceae</taxon>
        <taxon>Telluria group</taxon>
        <taxon>Pseudoduganella</taxon>
    </lineage>
</organism>
<feature type="transmembrane region" description="Helical" evidence="1">
    <location>
        <begin position="7"/>
        <end position="28"/>
    </location>
</feature>